<protein>
    <submittedName>
        <fullName evidence="2">Toll/interleukin-1 receptor domain-containing protein</fullName>
    </submittedName>
</protein>
<dbReference type="EMBL" id="JACXBF010000395">
    <property type="protein sequence ID" value="MBD2801837.1"/>
    <property type="molecule type" value="Genomic_DNA"/>
</dbReference>
<dbReference type="RefSeq" id="WP_323869400.1">
    <property type="nucleotide sequence ID" value="NZ_JACXBF010000395.1"/>
</dbReference>
<reference evidence="2" key="1">
    <citation type="submission" date="2020-09" db="EMBL/GenBank/DDBJ databases">
        <authorList>
            <person name="Palma L."/>
            <person name="Caballero P."/>
            <person name="Berry C."/>
            <person name="Del Valle E."/>
        </authorList>
    </citation>
    <scope>NUCLEOTIDE SEQUENCE</scope>
    <source>
        <strain evidence="2">M</strain>
    </source>
</reference>
<proteinExistence type="predicted"/>
<dbReference type="InterPro" id="IPR035897">
    <property type="entry name" value="Toll_tir_struct_dom_sf"/>
</dbReference>
<name>A0AAW3YWF4_9GAMM</name>
<gene>
    <name evidence="2" type="ORF">ID854_15660</name>
</gene>
<dbReference type="InterPro" id="IPR000157">
    <property type="entry name" value="TIR_dom"/>
</dbReference>
<accession>A0AAW3YWF4</accession>
<dbReference type="AlphaFoldDB" id="A0AAW3YWF4"/>
<evidence type="ECO:0000259" key="1">
    <source>
        <dbReference type="Pfam" id="PF13676"/>
    </source>
</evidence>
<feature type="domain" description="TIR" evidence="1">
    <location>
        <begin position="11"/>
        <end position="133"/>
    </location>
</feature>
<sequence length="317" mass="36750">MFIKDKSDTRIFISYAWGAGADKKEWIRAHIISSLEWEYSLFWDRDSIAFGDSIDLTIRRALASHPLKVFCLCDEDYIYSAKKIGSGLHRELKMLSALASDPDVKIIPIVLERSCLAELPVPLVGRSYLDLTEFRERGLFLGGAMQRLAGDTTQSEMLAWINYTIRKDDLDKSAREYFHRTPVRFIGNARTHQVSINFMQPLLAPQWMWDSPEWSYMLSDENDIYCPTRGRWHWDYFSPGRSMQSLGTAIVAHFFPHDAKKEIQWAIEEAGRILAVSFISMIRQEEPFILDVDEIIMHLMLKDDGCRVLYHLLKQCA</sequence>
<comment type="caution">
    <text evidence="2">The sequence shown here is derived from an EMBL/GenBank/DDBJ whole genome shotgun (WGS) entry which is preliminary data.</text>
</comment>
<dbReference type="SUPFAM" id="SSF52200">
    <property type="entry name" value="Toll/Interleukin receptor TIR domain"/>
    <property type="match status" value="1"/>
</dbReference>
<dbReference type="Gene3D" id="3.40.50.10140">
    <property type="entry name" value="Toll/interleukin-1 receptor homology (TIR) domain"/>
    <property type="match status" value="1"/>
</dbReference>
<organism evidence="2">
    <name type="scientific">Xenorhabdus szentirmaii</name>
    <dbReference type="NCBI Taxonomy" id="290112"/>
    <lineage>
        <taxon>Bacteria</taxon>
        <taxon>Pseudomonadati</taxon>
        <taxon>Pseudomonadota</taxon>
        <taxon>Gammaproteobacteria</taxon>
        <taxon>Enterobacterales</taxon>
        <taxon>Morganellaceae</taxon>
        <taxon>Xenorhabdus</taxon>
    </lineage>
</organism>
<keyword evidence="2" id="KW-0675">Receptor</keyword>
<reference evidence="2" key="2">
    <citation type="journal article" date="2024" name="Toxins">
        <title>Genome Sequence Analysis of Native Xenorhabdus Strains Isolated from Entomopathogenic Nematodes in Argentina.</title>
        <authorList>
            <person name="Palma L."/>
            <person name="Frizzo L."/>
            <person name="Kaiser S."/>
            <person name="Berry C."/>
            <person name="Caballero P."/>
            <person name="Bode H.B."/>
            <person name="Del Valle E.E."/>
        </authorList>
    </citation>
    <scope>NUCLEOTIDE SEQUENCE</scope>
    <source>
        <strain evidence="2">M</strain>
    </source>
</reference>
<dbReference type="GO" id="GO:0007165">
    <property type="term" value="P:signal transduction"/>
    <property type="evidence" value="ECO:0007669"/>
    <property type="project" value="InterPro"/>
</dbReference>
<evidence type="ECO:0000313" key="2">
    <source>
        <dbReference type="EMBL" id="MBD2801837.1"/>
    </source>
</evidence>
<dbReference type="Proteomes" id="UP001193920">
    <property type="component" value="Unassembled WGS sequence"/>
</dbReference>
<dbReference type="Pfam" id="PF13676">
    <property type="entry name" value="TIR_2"/>
    <property type="match status" value="1"/>
</dbReference>